<keyword evidence="4" id="KW-1185">Reference proteome</keyword>
<sequence>MPWFDVGVNLLDPRFDLAQVLQEAADAEVHDILVISSDIDESEKALALLTQHRPPNNSTAANPFSKLPQLHATAGVHPHYADSADAYSWAKLRAILADNQISAVGECGLDFNRNFSSQSNQIAAFDTQLQLAREFQLGVYLHERDAFEQQCKMLRKVYQDLPFLVAHCFTGNEQQMLQYLDFGCYVGVTGWICDNARGADLQQAVRSLPLNRLLLETDAPYLFPKTLRPRAKQNAPKYISAIAEKVAEIKQIDVEEVAAAAYSNAKALFSRGAHQSAYKDFY</sequence>
<dbReference type="Pfam" id="PF01026">
    <property type="entry name" value="TatD_DNase"/>
    <property type="match status" value="1"/>
</dbReference>
<dbReference type="CDD" id="cd01310">
    <property type="entry name" value="TatD_DNAse"/>
    <property type="match status" value="1"/>
</dbReference>
<evidence type="ECO:0000313" key="3">
    <source>
        <dbReference type="EMBL" id="MFC4700900.1"/>
    </source>
</evidence>
<proteinExistence type="inferred from homology"/>
<dbReference type="Proteomes" id="UP001595897">
    <property type="component" value="Unassembled WGS sequence"/>
</dbReference>
<protein>
    <submittedName>
        <fullName evidence="3">TatD family hydrolase</fullName>
        <ecNumber evidence="3">3.1.-.-</ecNumber>
    </submittedName>
</protein>
<dbReference type="Gene3D" id="3.20.20.140">
    <property type="entry name" value="Metal-dependent hydrolases"/>
    <property type="match status" value="1"/>
</dbReference>
<accession>A0ABV9LZ45</accession>
<evidence type="ECO:0000256" key="1">
    <source>
        <dbReference type="ARBA" id="ARBA00009275"/>
    </source>
</evidence>
<dbReference type="InterPro" id="IPR001130">
    <property type="entry name" value="TatD-like"/>
</dbReference>
<dbReference type="PANTHER" id="PTHR46124:SF2">
    <property type="entry name" value="D-AMINOACYL-TRNA DEACYLASE"/>
    <property type="match status" value="1"/>
</dbReference>
<dbReference type="GO" id="GO:0016787">
    <property type="term" value="F:hydrolase activity"/>
    <property type="evidence" value="ECO:0007669"/>
    <property type="project" value="UniProtKB-KW"/>
</dbReference>
<dbReference type="SUPFAM" id="SSF51556">
    <property type="entry name" value="Metallo-dependent hydrolases"/>
    <property type="match status" value="1"/>
</dbReference>
<evidence type="ECO:0000256" key="2">
    <source>
        <dbReference type="ARBA" id="ARBA00022801"/>
    </source>
</evidence>
<dbReference type="PROSITE" id="PS01091">
    <property type="entry name" value="TATD_3"/>
    <property type="match status" value="1"/>
</dbReference>
<name>A0ABV9LZ45_9ALTE</name>
<gene>
    <name evidence="3" type="ORF">ACFO4O_12070</name>
</gene>
<dbReference type="InterPro" id="IPR018228">
    <property type="entry name" value="DNase_TatD-rel_CS"/>
</dbReference>
<comment type="caution">
    <text evidence="3">The sequence shown here is derived from an EMBL/GenBank/DDBJ whole genome shotgun (WGS) entry which is preliminary data.</text>
</comment>
<evidence type="ECO:0000313" key="4">
    <source>
        <dbReference type="Proteomes" id="UP001595897"/>
    </source>
</evidence>
<dbReference type="PIRSF" id="PIRSF005902">
    <property type="entry name" value="DNase_TatD"/>
    <property type="match status" value="1"/>
</dbReference>
<dbReference type="PANTHER" id="PTHR46124">
    <property type="entry name" value="D-AMINOACYL-TRNA DEACYLASE"/>
    <property type="match status" value="1"/>
</dbReference>
<reference evidence="4" key="1">
    <citation type="journal article" date="2019" name="Int. J. Syst. Evol. Microbiol.">
        <title>The Global Catalogue of Microorganisms (GCM) 10K type strain sequencing project: providing services to taxonomists for standard genome sequencing and annotation.</title>
        <authorList>
            <consortium name="The Broad Institute Genomics Platform"/>
            <consortium name="The Broad Institute Genome Sequencing Center for Infectious Disease"/>
            <person name="Wu L."/>
            <person name="Ma J."/>
        </authorList>
    </citation>
    <scope>NUCLEOTIDE SEQUENCE [LARGE SCALE GENOMIC DNA]</scope>
    <source>
        <strain evidence="4">KACC 12507</strain>
    </source>
</reference>
<organism evidence="3 4">
    <name type="scientific">Glaciecola siphonariae</name>
    <dbReference type="NCBI Taxonomy" id="521012"/>
    <lineage>
        <taxon>Bacteria</taxon>
        <taxon>Pseudomonadati</taxon>
        <taxon>Pseudomonadota</taxon>
        <taxon>Gammaproteobacteria</taxon>
        <taxon>Alteromonadales</taxon>
        <taxon>Alteromonadaceae</taxon>
        <taxon>Glaciecola</taxon>
    </lineage>
</organism>
<dbReference type="EC" id="3.1.-.-" evidence="3"/>
<dbReference type="InterPro" id="IPR032466">
    <property type="entry name" value="Metal_Hydrolase"/>
</dbReference>
<dbReference type="EMBL" id="JBHSGU010000005">
    <property type="protein sequence ID" value="MFC4700900.1"/>
    <property type="molecule type" value="Genomic_DNA"/>
</dbReference>
<keyword evidence="2 3" id="KW-0378">Hydrolase</keyword>
<comment type="similarity">
    <text evidence="1">Belongs to the metallo-dependent hydrolases superfamily. TatD-type hydrolase family.</text>
</comment>
<dbReference type="RefSeq" id="WP_382408860.1">
    <property type="nucleotide sequence ID" value="NZ_JBHSGU010000005.1"/>
</dbReference>